<sequence length="201" mass="21890">MNRFNAPVYKAHAGAGQWCEDSMSIQLTAANIITGRQAIDVNRSTTVDSMCWNRSTGAGPTLNCQPPRGELTAGPTAHVSLPPAVAQQVPLLPVLPRSIKLCCSCSIGCIHQHAEADMELLCSMPSHPHSIIILSNILATHSLLNTTTRRIRNRPAVAYFPRHKQLHLQLLLPDSTDKSAALVLDLVVKLPAPSRTAMRRR</sequence>
<name>A0A9P8MMQ4_9HYPO</name>
<evidence type="ECO:0000313" key="1">
    <source>
        <dbReference type="EMBL" id="KAH0601270.1"/>
    </source>
</evidence>
<keyword evidence="2" id="KW-1185">Reference proteome</keyword>
<protein>
    <submittedName>
        <fullName evidence="1">Uncharacterized protein</fullName>
    </submittedName>
</protein>
<organism evidence="1 2">
    <name type="scientific">Metarhizium humberi</name>
    <dbReference type="NCBI Taxonomy" id="2596975"/>
    <lineage>
        <taxon>Eukaryota</taxon>
        <taxon>Fungi</taxon>
        <taxon>Dikarya</taxon>
        <taxon>Ascomycota</taxon>
        <taxon>Pezizomycotina</taxon>
        <taxon>Sordariomycetes</taxon>
        <taxon>Hypocreomycetidae</taxon>
        <taxon>Hypocreales</taxon>
        <taxon>Clavicipitaceae</taxon>
        <taxon>Metarhizium</taxon>
    </lineage>
</organism>
<proteinExistence type="predicted"/>
<dbReference type="Proteomes" id="UP000764110">
    <property type="component" value="Unassembled WGS sequence"/>
</dbReference>
<reference evidence="1 2" key="1">
    <citation type="submission" date="2020-07" db="EMBL/GenBank/DDBJ databases">
        <title>Metarhizium humberi genome.</title>
        <authorList>
            <person name="Lysoe E."/>
        </authorList>
    </citation>
    <scope>NUCLEOTIDE SEQUENCE [LARGE SCALE GENOMIC DNA]</scope>
    <source>
        <strain evidence="1 2">ESALQ1638</strain>
    </source>
</reference>
<evidence type="ECO:0000313" key="2">
    <source>
        <dbReference type="Proteomes" id="UP000764110"/>
    </source>
</evidence>
<comment type="caution">
    <text evidence="1">The sequence shown here is derived from an EMBL/GenBank/DDBJ whole genome shotgun (WGS) entry which is preliminary data.</text>
</comment>
<dbReference type="EMBL" id="JACEFI010000001">
    <property type="protein sequence ID" value="KAH0601270.1"/>
    <property type="molecule type" value="Genomic_DNA"/>
</dbReference>
<gene>
    <name evidence="1" type="ORF">MHUMG1_00142</name>
</gene>
<dbReference type="AlphaFoldDB" id="A0A9P8MMQ4"/>
<accession>A0A9P8MMQ4</accession>